<dbReference type="SUPFAM" id="SSF51735">
    <property type="entry name" value="NAD(P)-binding Rossmann-fold domains"/>
    <property type="match status" value="1"/>
</dbReference>
<organism evidence="3 4">
    <name type="scientific">Protea cynaroides</name>
    <dbReference type="NCBI Taxonomy" id="273540"/>
    <lineage>
        <taxon>Eukaryota</taxon>
        <taxon>Viridiplantae</taxon>
        <taxon>Streptophyta</taxon>
        <taxon>Embryophyta</taxon>
        <taxon>Tracheophyta</taxon>
        <taxon>Spermatophyta</taxon>
        <taxon>Magnoliopsida</taxon>
        <taxon>Proteales</taxon>
        <taxon>Proteaceae</taxon>
        <taxon>Protea</taxon>
    </lineage>
</organism>
<dbReference type="InterPro" id="IPR036291">
    <property type="entry name" value="NAD(P)-bd_dom_sf"/>
</dbReference>
<dbReference type="GO" id="GO:0016616">
    <property type="term" value="F:oxidoreductase activity, acting on the CH-OH group of donors, NAD or NADP as acceptor"/>
    <property type="evidence" value="ECO:0007669"/>
    <property type="project" value="InterPro"/>
</dbReference>
<accession>A0A9Q0QTJ4</accession>
<keyword evidence="1" id="KW-0560">Oxidoreductase</keyword>
<dbReference type="Proteomes" id="UP001141806">
    <property type="component" value="Unassembled WGS sequence"/>
</dbReference>
<comment type="caution">
    <text evidence="3">The sequence shown here is derived from an EMBL/GenBank/DDBJ whole genome shotgun (WGS) entry which is preliminary data.</text>
</comment>
<gene>
    <name evidence="3" type="ORF">NE237_004409</name>
</gene>
<name>A0A9Q0QTJ4_9MAGN</name>
<evidence type="ECO:0000313" key="3">
    <source>
        <dbReference type="EMBL" id="KAJ4971310.1"/>
    </source>
</evidence>
<dbReference type="EMBL" id="JAMYWD010000005">
    <property type="protein sequence ID" value="KAJ4971310.1"/>
    <property type="molecule type" value="Genomic_DNA"/>
</dbReference>
<feature type="domain" description="3-beta hydroxysteroid dehydrogenase/isomerase" evidence="2">
    <location>
        <begin position="8"/>
        <end position="140"/>
    </location>
</feature>
<dbReference type="InterPro" id="IPR050425">
    <property type="entry name" value="NAD(P)_dehydrat-like"/>
</dbReference>
<dbReference type="OrthoDB" id="2735536at2759"/>
<keyword evidence="4" id="KW-1185">Reference proteome</keyword>
<dbReference type="InterPro" id="IPR002225">
    <property type="entry name" value="3Beta_OHSteriod_DH/Estase"/>
</dbReference>
<evidence type="ECO:0000313" key="4">
    <source>
        <dbReference type="Proteomes" id="UP001141806"/>
    </source>
</evidence>
<sequence>MLEPALRETINVMNAAKEAGVRCVVYTSSVAVVHMDPNRSPDKVVDETCWSDLNYVTSVLDWYCYGKMLAERTVWEMARKKSVDLVTDIPAATIGPLLQPNVNASAVSILRTLNGWKKTCSNSIIGLVPVRDVALAHILVYENPSASGRYLCIESMLHRAEISAMFVEMFPGYPIPTKCSDEVNPRVKPFKFSNQRLRDLGLEFTPVKEALCDTEISLQRKGYLAVLPQLIKDPKIIARF</sequence>
<dbReference type="PANTHER" id="PTHR10366">
    <property type="entry name" value="NAD DEPENDENT EPIMERASE/DEHYDRATASE"/>
    <property type="match status" value="1"/>
</dbReference>
<evidence type="ECO:0000259" key="2">
    <source>
        <dbReference type="Pfam" id="PF01073"/>
    </source>
</evidence>
<dbReference type="GO" id="GO:0006694">
    <property type="term" value="P:steroid biosynthetic process"/>
    <property type="evidence" value="ECO:0007669"/>
    <property type="project" value="InterPro"/>
</dbReference>
<dbReference type="PANTHER" id="PTHR10366:SF404">
    <property type="entry name" value="CINNAMOYL-COA REDUCTASE 1"/>
    <property type="match status" value="1"/>
</dbReference>
<dbReference type="AlphaFoldDB" id="A0A9Q0QTJ4"/>
<dbReference type="Gene3D" id="3.40.50.720">
    <property type="entry name" value="NAD(P)-binding Rossmann-like Domain"/>
    <property type="match status" value="1"/>
</dbReference>
<proteinExistence type="predicted"/>
<reference evidence="3" key="1">
    <citation type="journal article" date="2023" name="Plant J.">
        <title>The genome of the king protea, Protea cynaroides.</title>
        <authorList>
            <person name="Chang J."/>
            <person name="Duong T.A."/>
            <person name="Schoeman C."/>
            <person name="Ma X."/>
            <person name="Roodt D."/>
            <person name="Barker N."/>
            <person name="Li Z."/>
            <person name="Van de Peer Y."/>
            <person name="Mizrachi E."/>
        </authorList>
    </citation>
    <scope>NUCLEOTIDE SEQUENCE</scope>
    <source>
        <tissue evidence="3">Young leaves</tissue>
    </source>
</reference>
<dbReference type="Pfam" id="PF01073">
    <property type="entry name" value="3Beta_HSD"/>
    <property type="match status" value="1"/>
</dbReference>
<protein>
    <recommendedName>
        <fullName evidence="2">3-beta hydroxysteroid dehydrogenase/isomerase domain-containing protein</fullName>
    </recommendedName>
</protein>
<dbReference type="FunFam" id="3.40.50.720:FF:000085">
    <property type="entry name" value="Dihydroflavonol reductase"/>
    <property type="match status" value="1"/>
</dbReference>
<evidence type="ECO:0000256" key="1">
    <source>
        <dbReference type="ARBA" id="ARBA00023002"/>
    </source>
</evidence>